<dbReference type="CDD" id="cd07377">
    <property type="entry name" value="WHTH_GntR"/>
    <property type="match status" value="1"/>
</dbReference>
<organism evidence="5 6">
    <name type="scientific">Candidatus Choladousia intestinavium</name>
    <dbReference type="NCBI Taxonomy" id="2840727"/>
    <lineage>
        <taxon>Bacteria</taxon>
        <taxon>Bacillati</taxon>
        <taxon>Bacillota</taxon>
        <taxon>Clostridia</taxon>
        <taxon>Lachnospirales</taxon>
        <taxon>Lachnospiraceae</taxon>
        <taxon>Lachnospiraceae incertae sedis</taxon>
        <taxon>Candidatus Choladousia</taxon>
    </lineage>
</organism>
<sequence length="366" mass="41525">MPRSAKYLEAAAWIRERILSGQLRPGDRVESENELSGIFGLSRQTARHALETLVQQGMLERVRGSGTYVREGAGTHRKKERLSDTITIVSTYVDSYIFPRILQSMIKILEEAGFGVKVMLTNNQLETERRLLMRHLEEDSRDPLIVEPVMSGLPSPNVQYYRQIWEKGIPVLFFHSYYPELSIPHISMDDVKAGRAAAEYLISQGHREIGGIFKRDDGQGPRRYKGFLEAVCQAGIPIREERICWFDTQELKDGLEKNPLILKRLSGCTACVCYNDQVGHILTGMCRQAGIQVPEDLSIVSFDNSELAKLNSVPLTSIAHPMERLGEKTAKAMLRMIQDSWEDVTYEFVPEMEIRSSVFPFSNSNP</sequence>
<dbReference type="GO" id="GO:0000976">
    <property type="term" value="F:transcription cis-regulatory region binding"/>
    <property type="evidence" value="ECO:0007669"/>
    <property type="project" value="TreeGrafter"/>
</dbReference>
<dbReference type="SUPFAM" id="SSF53822">
    <property type="entry name" value="Periplasmic binding protein-like I"/>
    <property type="match status" value="1"/>
</dbReference>
<evidence type="ECO:0000256" key="1">
    <source>
        <dbReference type="ARBA" id="ARBA00023015"/>
    </source>
</evidence>
<dbReference type="PROSITE" id="PS50949">
    <property type="entry name" value="HTH_GNTR"/>
    <property type="match status" value="1"/>
</dbReference>
<evidence type="ECO:0000313" key="6">
    <source>
        <dbReference type="Proteomes" id="UP000886757"/>
    </source>
</evidence>
<gene>
    <name evidence="5" type="ORF">IAB31_04995</name>
</gene>
<dbReference type="InterPro" id="IPR046335">
    <property type="entry name" value="LacI/GalR-like_sensor"/>
</dbReference>
<evidence type="ECO:0000256" key="2">
    <source>
        <dbReference type="ARBA" id="ARBA00023125"/>
    </source>
</evidence>
<name>A0A9D1AC60_9FIRM</name>
<dbReference type="InterPro" id="IPR033532">
    <property type="entry name" value="AraR_ligand_bind_dom"/>
</dbReference>
<dbReference type="InterPro" id="IPR028082">
    <property type="entry name" value="Peripla_BP_I"/>
</dbReference>
<evidence type="ECO:0000256" key="3">
    <source>
        <dbReference type="ARBA" id="ARBA00023163"/>
    </source>
</evidence>
<dbReference type="GO" id="GO:0003700">
    <property type="term" value="F:DNA-binding transcription factor activity"/>
    <property type="evidence" value="ECO:0007669"/>
    <property type="project" value="InterPro"/>
</dbReference>
<dbReference type="EMBL" id="DVGK01000058">
    <property type="protein sequence ID" value="HIR13264.1"/>
    <property type="molecule type" value="Genomic_DNA"/>
</dbReference>
<dbReference type="CDD" id="cd01541">
    <property type="entry name" value="PBP1_AraR"/>
    <property type="match status" value="1"/>
</dbReference>
<dbReference type="Pfam" id="PF00392">
    <property type="entry name" value="GntR"/>
    <property type="match status" value="1"/>
</dbReference>
<dbReference type="Proteomes" id="UP000886757">
    <property type="component" value="Unassembled WGS sequence"/>
</dbReference>
<dbReference type="InterPro" id="IPR036390">
    <property type="entry name" value="WH_DNA-bd_sf"/>
</dbReference>
<dbReference type="Gene3D" id="1.10.10.10">
    <property type="entry name" value="Winged helix-like DNA-binding domain superfamily/Winged helix DNA-binding domain"/>
    <property type="match status" value="1"/>
</dbReference>
<dbReference type="InterPro" id="IPR036388">
    <property type="entry name" value="WH-like_DNA-bd_sf"/>
</dbReference>
<feature type="domain" description="HTH gntR-type" evidence="4">
    <location>
        <begin position="4"/>
        <end position="72"/>
    </location>
</feature>
<dbReference type="Gene3D" id="3.40.50.2300">
    <property type="match status" value="2"/>
</dbReference>
<dbReference type="InterPro" id="IPR000524">
    <property type="entry name" value="Tscrpt_reg_HTH_GntR"/>
</dbReference>
<reference evidence="5" key="1">
    <citation type="submission" date="2020-10" db="EMBL/GenBank/DDBJ databases">
        <authorList>
            <person name="Gilroy R."/>
        </authorList>
    </citation>
    <scope>NUCLEOTIDE SEQUENCE</scope>
    <source>
        <strain evidence="5">ChiSjej4B22-8148</strain>
    </source>
</reference>
<keyword evidence="1" id="KW-0805">Transcription regulation</keyword>
<dbReference type="SMART" id="SM00345">
    <property type="entry name" value="HTH_GNTR"/>
    <property type="match status" value="1"/>
</dbReference>
<comment type="caution">
    <text evidence="5">The sequence shown here is derived from an EMBL/GenBank/DDBJ whole genome shotgun (WGS) entry which is preliminary data.</text>
</comment>
<evidence type="ECO:0000259" key="4">
    <source>
        <dbReference type="PROSITE" id="PS50949"/>
    </source>
</evidence>
<dbReference type="PANTHER" id="PTHR30146">
    <property type="entry name" value="LACI-RELATED TRANSCRIPTIONAL REPRESSOR"/>
    <property type="match status" value="1"/>
</dbReference>
<reference evidence="5" key="2">
    <citation type="journal article" date="2021" name="PeerJ">
        <title>Extensive microbial diversity within the chicken gut microbiome revealed by metagenomics and culture.</title>
        <authorList>
            <person name="Gilroy R."/>
            <person name="Ravi A."/>
            <person name="Getino M."/>
            <person name="Pursley I."/>
            <person name="Horton D.L."/>
            <person name="Alikhan N.F."/>
            <person name="Baker D."/>
            <person name="Gharbi K."/>
            <person name="Hall N."/>
            <person name="Watson M."/>
            <person name="Adriaenssens E.M."/>
            <person name="Foster-Nyarko E."/>
            <person name="Jarju S."/>
            <person name="Secka A."/>
            <person name="Antonio M."/>
            <person name="Oren A."/>
            <person name="Chaudhuri R.R."/>
            <person name="La Ragione R."/>
            <person name="Hildebrand F."/>
            <person name="Pallen M.J."/>
        </authorList>
    </citation>
    <scope>NUCLEOTIDE SEQUENCE</scope>
    <source>
        <strain evidence="5">ChiSjej4B22-8148</strain>
    </source>
</reference>
<keyword evidence="2" id="KW-0238">DNA-binding</keyword>
<dbReference type="Pfam" id="PF13377">
    <property type="entry name" value="Peripla_BP_3"/>
    <property type="match status" value="1"/>
</dbReference>
<keyword evidence="3" id="KW-0804">Transcription</keyword>
<protein>
    <submittedName>
        <fullName evidence="5">GntR family transcriptional regulator</fullName>
    </submittedName>
</protein>
<dbReference type="PANTHER" id="PTHR30146:SF150">
    <property type="entry name" value="ARABINOSE METABOLISM TRANSCRIPTIONAL REPRESSOR"/>
    <property type="match status" value="1"/>
</dbReference>
<evidence type="ECO:0000313" key="5">
    <source>
        <dbReference type="EMBL" id="HIR13264.1"/>
    </source>
</evidence>
<dbReference type="AlphaFoldDB" id="A0A9D1AC60"/>
<proteinExistence type="predicted"/>
<dbReference type="SUPFAM" id="SSF46785">
    <property type="entry name" value="Winged helix' DNA-binding domain"/>
    <property type="match status" value="1"/>
</dbReference>
<dbReference type="PRINTS" id="PR00035">
    <property type="entry name" value="HTHGNTR"/>
</dbReference>
<accession>A0A9D1AC60</accession>